<evidence type="ECO:0000256" key="1">
    <source>
        <dbReference type="SAM" id="SignalP"/>
    </source>
</evidence>
<dbReference type="OrthoDB" id="8655355at2"/>
<gene>
    <name evidence="2" type="primary">tssJ</name>
    <name evidence="2" type="ORF">E6B08_11070</name>
</gene>
<feature type="signal peptide" evidence="1">
    <location>
        <begin position="1"/>
        <end position="19"/>
    </location>
</feature>
<dbReference type="Pfam" id="PF12790">
    <property type="entry name" value="T6SS-SciN"/>
    <property type="match status" value="1"/>
</dbReference>
<name>A0A4D6X6S1_PSEPU</name>
<evidence type="ECO:0000313" key="2">
    <source>
        <dbReference type="EMBL" id="QCI11866.1"/>
    </source>
</evidence>
<dbReference type="Proteomes" id="UP000298551">
    <property type="component" value="Chromosome"/>
</dbReference>
<dbReference type="AlphaFoldDB" id="A0A4D6X6S1"/>
<dbReference type="PANTHER" id="PTHR37625:SF5">
    <property type="entry name" value="LIPOPROTEIN"/>
    <property type="match status" value="1"/>
</dbReference>
<dbReference type="Gene3D" id="2.60.40.4150">
    <property type="entry name" value="Type VI secretion system, lipoprotein SciN"/>
    <property type="match status" value="1"/>
</dbReference>
<protein>
    <submittedName>
        <fullName evidence="2">Type VI secretion system lipoprotein TssJ</fullName>
    </submittedName>
</protein>
<dbReference type="RefSeq" id="WP_136914030.1">
    <property type="nucleotide sequence ID" value="NZ_CP039371.1"/>
</dbReference>
<keyword evidence="2" id="KW-0449">Lipoprotein</keyword>
<dbReference type="InterPro" id="IPR017734">
    <property type="entry name" value="T6SS_SciN"/>
</dbReference>
<accession>A0A4D6X6S1</accession>
<sequence length="248" mass="27447">MTRRLLFLIALASAFVASAGCTTMSKLGQVIMDPSVPVGQPEDQPTEVAFSINVSPTINRNPNSLAAILEEKPEVEPFAYAASLNTEQFPATAPQEMEHDTEVEPAQLPVVEDTPGSYDDPAFLLDSPNDTAEASEQIATPIAIKILQLRDDSLLRSSLYQTLDSDLAKTLRSTYIHDDDYLLFPGQFKFVPFTKVHAETRYIAVIADYGSQQDATWKQVLRIEPQGRHIVLSLQVQDSQLILKEEGR</sequence>
<dbReference type="InterPro" id="IPR038706">
    <property type="entry name" value="Type_VI_SciN-like_sf"/>
</dbReference>
<dbReference type="PROSITE" id="PS51257">
    <property type="entry name" value="PROKAR_LIPOPROTEIN"/>
    <property type="match status" value="1"/>
</dbReference>
<feature type="chain" id="PRO_5020616734" evidence="1">
    <location>
        <begin position="20"/>
        <end position="248"/>
    </location>
</feature>
<evidence type="ECO:0000313" key="3">
    <source>
        <dbReference type="Proteomes" id="UP000298551"/>
    </source>
</evidence>
<proteinExistence type="predicted"/>
<organism evidence="2 3">
    <name type="scientific">Pseudomonas putida</name>
    <name type="common">Arthrobacter siderocapsulatus</name>
    <dbReference type="NCBI Taxonomy" id="303"/>
    <lineage>
        <taxon>Bacteria</taxon>
        <taxon>Pseudomonadati</taxon>
        <taxon>Pseudomonadota</taxon>
        <taxon>Gammaproteobacteria</taxon>
        <taxon>Pseudomonadales</taxon>
        <taxon>Pseudomonadaceae</taxon>
        <taxon>Pseudomonas</taxon>
    </lineage>
</organism>
<dbReference type="EMBL" id="CP039371">
    <property type="protein sequence ID" value="QCI11866.1"/>
    <property type="molecule type" value="Genomic_DNA"/>
</dbReference>
<keyword evidence="1" id="KW-0732">Signal</keyword>
<dbReference type="PANTHER" id="PTHR37625">
    <property type="entry name" value="OUTER MEMBRANE LIPOPROTEIN-RELATED"/>
    <property type="match status" value="1"/>
</dbReference>
<dbReference type="NCBIfam" id="TIGR03352">
    <property type="entry name" value="VI_chp_3"/>
    <property type="match status" value="1"/>
</dbReference>
<reference evidence="3" key="1">
    <citation type="submission" date="2019-04" db="EMBL/GenBank/DDBJ databases">
        <title>Genome sequence of Pseudomonas putida 1290, an auxin catabolizing strain.</title>
        <authorList>
            <person name="Laird T.S."/>
            <person name="Leveau J.H.J."/>
        </authorList>
    </citation>
    <scope>NUCLEOTIDE SEQUENCE [LARGE SCALE GENOMIC DNA]</scope>
    <source>
        <strain evidence="3">1290</strain>
    </source>
</reference>